<keyword evidence="3 4" id="KW-0472">Membrane</keyword>
<feature type="transmembrane region" description="Helical" evidence="4">
    <location>
        <begin position="285"/>
        <end position="304"/>
    </location>
</feature>
<dbReference type="RefSeq" id="WP_170055302.1">
    <property type="nucleotide sequence ID" value="NZ_JABBKX010000006.1"/>
</dbReference>
<feature type="transmembrane region" description="Helical" evidence="4">
    <location>
        <begin position="139"/>
        <end position="159"/>
    </location>
</feature>
<evidence type="ECO:0000256" key="1">
    <source>
        <dbReference type="ARBA" id="ARBA00022692"/>
    </source>
</evidence>
<dbReference type="PROSITE" id="PS50850">
    <property type="entry name" value="MFS"/>
    <property type="match status" value="1"/>
</dbReference>
<evidence type="ECO:0000256" key="4">
    <source>
        <dbReference type="SAM" id="Phobius"/>
    </source>
</evidence>
<organism evidence="6 7">
    <name type="scientific">Neoroseomonas marina</name>
    <dbReference type="NCBI Taxonomy" id="1232220"/>
    <lineage>
        <taxon>Bacteria</taxon>
        <taxon>Pseudomonadati</taxon>
        <taxon>Pseudomonadota</taxon>
        <taxon>Alphaproteobacteria</taxon>
        <taxon>Acetobacterales</taxon>
        <taxon>Acetobacteraceae</taxon>
        <taxon>Neoroseomonas</taxon>
    </lineage>
</organism>
<feature type="transmembrane region" description="Helical" evidence="4">
    <location>
        <begin position="310"/>
        <end position="331"/>
    </location>
</feature>
<protein>
    <submittedName>
        <fullName evidence="6">MFS transporter</fullName>
    </submittedName>
</protein>
<dbReference type="SUPFAM" id="SSF103473">
    <property type="entry name" value="MFS general substrate transporter"/>
    <property type="match status" value="1"/>
</dbReference>
<feature type="transmembrane region" description="Helical" evidence="4">
    <location>
        <begin position="44"/>
        <end position="68"/>
    </location>
</feature>
<feature type="transmembrane region" description="Helical" evidence="4">
    <location>
        <begin position="255"/>
        <end position="273"/>
    </location>
</feature>
<evidence type="ECO:0000313" key="6">
    <source>
        <dbReference type="EMBL" id="NMJ43085.1"/>
    </source>
</evidence>
<dbReference type="EMBL" id="JABBKX010000006">
    <property type="protein sequence ID" value="NMJ43085.1"/>
    <property type="molecule type" value="Genomic_DNA"/>
</dbReference>
<evidence type="ECO:0000259" key="5">
    <source>
        <dbReference type="PROSITE" id="PS50850"/>
    </source>
</evidence>
<dbReference type="PANTHER" id="PTHR23527">
    <property type="entry name" value="BLL3282 PROTEIN"/>
    <property type="match status" value="1"/>
</dbReference>
<feature type="transmembrane region" description="Helical" evidence="4">
    <location>
        <begin position="343"/>
        <end position="361"/>
    </location>
</feature>
<reference evidence="6 7" key="1">
    <citation type="submission" date="2020-03" db="EMBL/GenBank/DDBJ databases">
        <authorList>
            <person name="Sun Q."/>
        </authorList>
    </citation>
    <scope>NUCLEOTIDE SEQUENCE [LARGE SCALE GENOMIC DNA]</scope>
    <source>
        <strain evidence="6 7">JC162</strain>
    </source>
</reference>
<keyword evidence="2 4" id="KW-1133">Transmembrane helix</keyword>
<dbReference type="Pfam" id="PF07690">
    <property type="entry name" value="MFS_1"/>
    <property type="match status" value="1"/>
</dbReference>
<evidence type="ECO:0000256" key="3">
    <source>
        <dbReference type="ARBA" id="ARBA00023136"/>
    </source>
</evidence>
<feature type="transmembrane region" description="Helical" evidence="4">
    <location>
        <begin position="6"/>
        <end position="32"/>
    </location>
</feature>
<gene>
    <name evidence="6" type="ORF">GWK16_17685</name>
</gene>
<dbReference type="InterPro" id="IPR011701">
    <property type="entry name" value="MFS"/>
</dbReference>
<feature type="transmembrane region" description="Helical" evidence="4">
    <location>
        <begin position="373"/>
        <end position="393"/>
    </location>
</feature>
<evidence type="ECO:0000313" key="7">
    <source>
        <dbReference type="Proteomes" id="UP000548582"/>
    </source>
</evidence>
<dbReference type="InterPro" id="IPR052952">
    <property type="entry name" value="MFS-Transporter"/>
</dbReference>
<accession>A0A848EI21</accession>
<feature type="transmembrane region" description="Helical" evidence="4">
    <location>
        <begin position="165"/>
        <end position="182"/>
    </location>
</feature>
<feature type="domain" description="Major facilitator superfamily (MFS) profile" evidence="5">
    <location>
        <begin position="9"/>
        <end position="402"/>
    </location>
</feature>
<keyword evidence="1 4" id="KW-0812">Transmembrane</keyword>
<sequence>MSHSPSVWTVMVALLGTHLAGMGVFIAVPVLAPAIAAEAGIPAALAGVHTALVYGGALISGPLAGAFIHRYGGIRVLQGGLAICAASIALTVLAHPAALAVSALACGIGHGPVTPAGSHLLAQKAPPNRRALIFSLKQCGVPAGSMLIAAITPVIAIAFGWRAGILAVAALLAAMALLLQPLRGPLDAERNRSAAIGNLRAAWGAALGSLATLRTAPILRRMTVMSALYGISQFCFSSFFVVFQVEALGVPLTEAGFRLALAQAAGVVGRVAWGLVADRVGAAPVLRGLGIAAAASGLALLLSGPGWPGFILTLAGMGMGATAIGWNGVFLAETARLAEPGKVGATTAAAGFVFGACMLVGPPLFTLMVQASGGYALGFGFCVVTALLGASLVRGTGAVARA</sequence>
<dbReference type="InterPro" id="IPR036259">
    <property type="entry name" value="MFS_trans_sf"/>
</dbReference>
<dbReference type="InterPro" id="IPR020846">
    <property type="entry name" value="MFS_dom"/>
</dbReference>
<dbReference type="PANTHER" id="PTHR23527:SF1">
    <property type="entry name" value="BLL3282 PROTEIN"/>
    <property type="match status" value="1"/>
</dbReference>
<evidence type="ECO:0000256" key="2">
    <source>
        <dbReference type="ARBA" id="ARBA00022989"/>
    </source>
</evidence>
<keyword evidence="7" id="KW-1185">Reference proteome</keyword>
<name>A0A848EI21_9PROT</name>
<dbReference type="Gene3D" id="1.20.1250.20">
    <property type="entry name" value="MFS general substrate transporter like domains"/>
    <property type="match status" value="2"/>
</dbReference>
<dbReference type="GO" id="GO:0022857">
    <property type="term" value="F:transmembrane transporter activity"/>
    <property type="evidence" value="ECO:0007669"/>
    <property type="project" value="InterPro"/>
</dbReference>
<dbReference type="AlphaFoldDB" id="A0A848EI21"/>
<comment type="caution">
    <text evidence="6">The sequence shown here is derived from an EMBL/GenBank/DDBJ whole genome shotgun (WGS) entry which is preliminary data.</text>
</comment>
<dbReference type="Proteomes" id="UP000548582">
    <property type="component" value="Unassembled WGS sequence"/>
</dbReference>
<proteinExistence type="predicted"/>
<feature type="transmembrane region" description="Helical" evidence="4">
    <location>
        <begin position="224"/>
        <end position="243"/>
    </location>
</feature>
<feature type="transmembrane region" description="Helical" evidence="4">
    <location>
        <begin position="74"/>
        <end position="94"/>
    </location>
</feature>